<evidence type="ECO:0000313" key="1">
    <source>
        <dbReference type="EMBL" id="MHO06122.1"/>
    </source>
</evidence>
<protein>
    <submittedName>
        <fullName evidence="1">Uncharacterized protein</fullName>
    </submittedName>
</protein>
<proteinExistence type="predicted"/>
<organism evidence="1">
    <name type="scientific">Escherichia coli</name>
    <dbReference type="NCBI Taxonomy" id="562"/>
    <lineage>
        <taxon>Bacteria</taxon>
        <taxon>Pseudomonadati</taxon>
        <taxon>Pseudomonadota</taxon>
        <taxon>Gammaproteobacteria</taxon>
        <taxon>Enterobacterales</taxon>
        <taxon>Enterobacteriaceae</taxon>
        <taxon>Escherichia</taxon>
    </lineage>
</organism>
<dbReference type="AlphaFoldDB" id="A0A3L0W236"/>
<name>A0A3L0W236_ECOLX</name>
<gene>
    <name evidence="1" type="ORF">D9F05_17435</name>
</gene>
<sequence length="88" mass="10069">MAIYSPLLAPHILARRLQSGRACITELGLEQRCPRCGEFWPWDTEFFGLASDATRLSSWCRGCLNEHYQQLRVAALHHDSKVEQRGGR</sequence>
<comment type="caution">
    <text evidence="1">The sequence shown here is derived from an EMBL/GenBank/DDBJ whole genome shotgun (WGS) entry which is preliminary data.</text>
</comment>
<accession>A0A3L0W236</accession>
<reference evidence="1" key="1">
    <citation type="submission" date="2018-10" db="EMBL/GenBank/DDBJ databases">
        <authorList>
            <consortium name="NARMS: The National Antimicrobial Resistance Monitoring System"/>
        </authorList>
    </citation>
    <scope>NUCLEOTIDE SEQUENCE [LARGE SCALE GENOMIC DNA]</scope>
    <source>
        <strain evidence="1">CVM N17EC0388</strain>
    </source>
</reference>
<dbReference type="EMBL" id="RNRV01000036">
    <property type="protein sequence ID" value="MHO06122.1"/>
    <property type="molecule type" value="Genomic_DNA"/>
</dbReference>